<name>A0A0F9M706_9ZZZZ</name>
<dbReference type="AlphaFoldDB" id="A0A0F9M706"/>
<reference evidence="1" key="1">
    <citation type="journal article" date="2015" name="Nature">
        <title>Complex archaea that bridge the gap between prokaryotes and eukaryotes.</title>
        <authorList>
            <person name="Spang A."/>
            <person name="Saw J.H."/>
            <person name="Jorgensen S.L."/>
            <person name="Zaremba-Niedzwiedzka K."/>
            <person name="Martijn J."/>
            <person name="Lind A.E."/>
            <person name="van Eijk R."/>
            <person name="Schleper C."/>
            <person name="Guy L."/>
            <person name="Ettema T.J."/>
        </authorList>
    </citation>
    <scope>NUCLEOTIDE SEQUENCE</scope>
</reference>
<protein>
    <submittedName>
        <fullName evidence="1">Uncharacterized protein</fullName>
    </submittedName>
</protein>
<accession>A0A0F9M706</accession>
<comment type="caution">
    <text evidence="1">The sequence shown here is derived from an EMBL/GenBank/DDBJ whole genome shotgun (WGS) entry which is preliminary data.</text>
</comment>
<gene>
    <name evidence="1" type="ORF">LCGC14_1495870</name>
</gene>
<sequence>MLKTETDTRAMERLVLRAAGKAPVPAWSCPLRGRFRAWAVVGDGAGHRRPVVRP</sequence>
<proteinExistence type="predicted"/>
<dbReference type="EMBL" id="LAZR01010802">
    <property type="protein sequence ID" value="KKM64977.1"/>
    <property type="molecule type" value="Genomic_DNA"/>
</dbReference>
<evidence type="ECO:0000313" key="1">
    <source>
        <dbReference type="EMBL" id="KKM64977.1"/>
    </source>
</evidence>
<organism evidence="1">
    <name type="scientific">marine sediment metagenome</name>
    <dbReference type="NCBI Taxonomy" id="412755"/>
    <lineage>
        <taxon>unclassified sequences</taxon>
        <taxon>metagenomes</taxon>
        <taxon>ecological metagenomes</taxon>
    </lineage>
</organism>